<evidence type="ECO:0000313" key="5">
    <source>
        <dbReference type="EMBL" id="CAG5082234.1"/>
    </source>
</evidence>
<dbReference type="SMART" id="SM00857">
    <property type="entry name" value="Resolvase"/>
    <property type="match status" value="1"/>
</dbReference>
<dbReference type="InterPro" id="IPR036162">
    <property type="entry name" value="Resolvase-like_N_sf"/>
</dbReference>
<feature type="coiled-coil region" evidence="3">
    <location>
        <begin position="381"/>
        <end position="450"/>
    </location>
</feature>
<dbReference type="Proteomes" id="UP000683507">
    <property type="component" value="Chromosome"/>
</dbReference>
<evidence type="ECO:0000259" key="4">
    <source>
        <dbReference type="PROSITE" id="PS51736"/>
    </source>
</evidence>
<dbReference type="InterPro" id="IPR038109">
    <property type="entry name" value="DNA_bind_recomb_sf"/>
</dbReference>
<feature type="domain" description="Resolvase/invertase-type recombinase catalytic" evidence="4">
    <location>
        <begin position="24"/>
        <end position="173"/>
    </location>
</feature>
<dbReference type="GO" id="GO:0003677">
    <property type="term" value="F:DNA binding"/>
    <property type="evidence" value="ECO:0007669"/>
    <property type="project" value="UniProtKB-KW"/>
</dbReference>
<dbReference type="InterPro" id="IPR050639">
    <property type="entry name" value="SSR_resolvase"/>
</dbReference>
<dbReference type="GO" id="GO:0000150">
    <property type="term" value="F:DNA strand exchange activity"/>
    <property type="evidence" value="ECO:0007669"/>
    <property type="project" value="InterPro"/>
</dbReference>
<keyword evidence="2" id="KW-0233">DNA recombination</keyword>
<dbReference type="PANTHER" id="PTHR30461">
    <property type="entry name" value="DNA-INVERTASE FROM LAMBDOID PROPHAGE"/>
    <property type="match status" value="1"/>
</dbReference>
<dbReference type="PANTHER" id="PTHR30461:SF2">
    <property type="entry name" value="SERINE RECOMBINASE PINE-RELATED"/>
    <property type="match status" value="1"/>
</dbReference>
<accession>A0A916JMW6</accession>
<sequence length="545" mass="62495">MSDLSIFNQFAPQPEKKKRTRTNNAVIYTRVSTKEQAENNASLETQMKHCLAFAERSKLNIRQYFGGTHESAKSDTDRKEFNRMLKFVKSKKDISYIVVYSLDRFSRTGSSGMQIKDQLKKIGVSVITVSQNIDSSTPSGELQENILLLFSKMDNDLRRDKSVNGMIQKLEDGIWCFQPPLGYSKNYNSKSKIKEMVINEDGLLLKKAFEWKANERISNLAILERLEARGLKINEKTFSRVLRNPFYCGVLVSKLTPNKSYKGLHTPLISKSLFLKVNNVLNEKFEKGKHSTEVQELPLKRFVVCDCCKAPLTGYLVKSKGLYYYKCRTNGCKVNINAKKLNTAYKEILTGFEIKEEYKEPLKEMLNASISKYIQDKAEGNHAIKLELSEINKKIETLQERFAFGKIDDALYEKFITQIQAEKLKIEKQLEQTEIKSSNLQKAIEKAVEISRNISKEWGLASLNRKLTLQKLLFPNGIQYNKEKGVFRTERIGVLFNLILNNINELGENKKGIKLDFSNLIPLGRGGKIRTCDLLLPKQILSIFK</sequence>
<dbReference type="InterPro" id="IPR006119">
    <property type="entry name" value="Resolv_N"/>
</dbReference>
<dbReference type="EMBL" id="OU015584">
    <property type="protein sequence ID" value="CAG5082234.1"/>
    <property type="molecule type" value="Genomic_DNA"/>
</dbReference>
<reference evidence="5" key="1">
    <citation type="submission" date="2021-04" db="EMBL/GenBank/DDBJ databases">
        <authorList>
            <person name="Rodrigo-Torres L."/>
            <person name="Arahal R. D."/>
            <person name="Lucena T."/>
        </authorList>
    </citation>
    <scope>NUCLEOTIDE SEQUENCE</scope>
    <source>
        <strain evidence="5">AS29M-1</strain>
    </source>
</reference>
<evidence type="ECO:0000256" key="3">
    <source>
        <dbReference type="SAM" id="Coils"/>
    </source>
</evidence>
<dbReference type="CDD" id="cd00338">
    <property type="entry name" value="Ser_Recombinase"/>
    <property type="match status" value="1"/>
</dbReference>
<proteinExistence type="predicted"/>
<dbReference type="Gene3D" id="3.90.1750.20">
    <property type="entry name" value="Putative Large Serine Recombinase, Chain B, Domain 2"/>
    <property type="match status" value="1"/>
</dbReference>
<dbReference type="PROSITE" id="PS51736">
    <property type="entry name" value="RECOMBINASES_3"/>
    <property type="match status" value="1"/>
</dbReference>
<dbReference type="Pfam" id="PF07508">
    <property type="entry name" value="Recombinase"/>
    <property type="match status" value="1"/>
</dbReference>
<organism evidence="5 6">
    <name type="scientific">Parvicella tangerina</name>
    <dbReference type="NCBI Taxonomy" id="2829795"/>
    <lineage>
        <taxon>Bacteria</taxon>
        <taxon>Pseudomonadati</taxon>
        <taxon>Bacteroidota</taxon>
        <taxon>Flavobacteriia</taxon>
        <taxon>Flavobacteriales</taxon>
        <taxon>Parvicellaceae</taxon>
        <taxon>Parvicella</taxon>
    </lineage>
</organism>
<evidence type="ECO:0000313" key="6">
    <source>
        <dbReference type="Proteomes" id="UP000683507"/>
    </source>
</evidence>
<evidence type="ECO:0000256" key="1">
    <source>
        <dbReference type="ARBA" id="ARBA00023125"/>
    </source>
</evidence>
<dbReference type="SUPFAM" id="SSF53041">
    <property type="entry name" value="Resolvase-like"/>
    <property type="match status" value="1"/>
</dbReference>
<dbReference type="KEGG" id="ptan:CRYO30217_01848"/>
<keyword evidence="6" id="KW-1185">Reference proteome</keyword>
<evidence type="ECO:0000256" key="2">
    <source>
        <dbReference type="ARBA" id="ARBA00023172"/>
    </source>
</evidence>
<dbReference type="Gene3D" id="3.40.50.1390">
    <property type="entry name" value="Resolvase, N-terminal catalytic domain"/>
    <property type="match status" value="1"/>
</dbReference>
<dbReference type="AlphaFoldDB" id="A0A916JMW6"/>
<gene>
    <name evidence="5" type="ORF">CRYO30217_01848</name>
</gene>
<dbReference type="Pfam" id="PF00239">
    <property type="entry name" value="Resolvase"/>
    <property type="match status" value="1"/>
</dbReference>
<dbReference type="InterPro" id="IPR011109">
    <property type="entry name" value="DNA_bind_recombinase_dom"/>
</dbReference>
<protein>
    <recommendedName>
        <fullName evidence="4">Resolvase/invertase-type recombinase catalytic domain-containing protein</fullName>
    </recommendedName>
</protein>
<keyword evidence="3" id="KW-0175">Coiled coil</keyword>
<name>A0A916JMW6_9FLAO</name>
<keyword evidence="1" id="KW-0238">DNA-binding</keyword>